<name>A0A0F8ZCE7_9ZZZZ</name>
<reference evidence="1" key="1">
    <citation type="journal article" date="2015" name="Nature">
        <title>Complex archaea that bridge the gap between prokaryotes and eukaryotes.</title>
        <authorList>
            <person name="Spang A."/>
            <person name="Saw J.H."/>
            <person name="Jorgensen S.L."/>
            <person name="Zaremba-Niedzwiedzka K."/>
            <person name="Martijn J."/>
            <person name="Lind A.E."/>
            <person name="van Eijk R."/>
            <person name="Schleper C."/>
            <person name="Guy L."/>
            <person name="Ettema T.J."/>
        </authorList>
    </citation>
    <scope>NUCLEOTIDE SEQUENCE</scope>
</reference>
<dbReference type="EMBL" id="LAZR01048666">
    <property type="protein sequence ID" value="KKK91403.1"/>
    <property type="molecule type" value="Genomic_DNA"/>
</dbReference>
<sequence>HTVEELPEYEEYHGLMSQFDFEEMSVQNLTPNT</sequence>
<accession>A0A0F8ZCE7</accession>
<gene>
    <name evidence="1" type="ORF">LCGC14_2713300</name>
</gene>
<evidence type="ECO:0000313" key="1">
    <source>
        <dbReference type="EMBL" id="KKK91403.1"/>
    </source>
</evidence>
<proteinExistence type="predicted"/>
<dbReference type="AlphaFoldDB" id="A0A0F8ZCE7"/>
<protein>
    <submittedName>
        <fullName evidence="1">Uncharacterized protein</fullName>
    </submittedName>
</protein>
<comment type="caution">
    <text evidence="1">The sequence shown here is derived from an EMBL/GenBank/DDBJ whole genome shotgun (WGS) entry which is preliminary data.</text>
</comment>
<organism evidence="1">
    <name type="scientific">marine sediment metagenome</name>
    <dbReference type="NCBI Taxonomy" id="412755"/>
    <lineage>
        <taxon>unclassified sequences</taxon>
        <taxon>metagenomes</taxon>
        <taxon>ecological metagenomes</taxon>
    </lineage>
</organism>
<feature type="non-terminal residue" evidence="1">
    <location>
        <position position="1"/>
    </location>
</feature>